<evidence type="ECO:0000259" key="2">
    <source>
        <dbReference type="Pfam" id="PF00534"/>
    </source>
</evidence>
<dbReference type="Pfam" id="PF00534">
    <property type="entry name" value="Glycos_transf_1"/>
    <property type="match status" value="1"/>
</dbReference>
<sequence>MLEFCHAVDEYPQSDIEWVFTHQASDQAHKHYFRGEIPRWKKLWYHIYYFIWKQVVLPYKVITTQADVLLCFDFIAPAIPLNVKKITVIHDAFFWQMPEHYSAIWRKYFLAMLYGGLKGNTSIITTSQYAKGSILKYTPIQNPIEVIYQCPKLLPKSTDKEILAQLGVRPGKYLLHVGSFDKRKLLPVLVKAFATLKTEKTKDLKLVLVGEKGLSKSVDDFDHVLKLIQEYGLGYDVKVPGFLEDQAVKTLFDHAFAYVFPSSNEGFGIPVIEAMRSEIPVIISDQPALIEIAGGAALIHQTGNVEDLTEKIQMLCEDPLLIAHLVTEGSHRWKHFNRKTFLDAFLKTFE</sequence>
<proteinExistence type="predicted"/>
<evidence type="ECO:0000313" key="3">
    <source>
        <dbReference type="EMBL" id="EOZ92018.1"/>
    </source>
</evidence>
<dbReference type="EMBL" id="ALWO02000052">
    <property type="protein sequence ID" value="EOZ92018.1"/>
    <property type="molecule type" value="Genomic_DNA"/>
</dbReference>
<accession>S2DQA6</accession>
<keyword evidence="4" id="KW-1185">Reference proteome</keyword>
<dbReference type="eggNOG" id="COG0438">
    <property type="taxonomic scope" value="Bacteria"/>
</dbReference>
<dbReference type="InterPro" id="IPR001296">
    <property type="entry name" value="Glyco_trans_1"/>
</dbReference>
<dbReference type="Gene3D" id="3.40.50.2000">
    <property type="entry name" value="Glycogen Phosphorylase B"/>
    <property type="match status" value="2"/>
</dbReference>
<dbReference type="GO" id="GO:0016757">
    <property type="term" value="F:glycosyltransferase activity"/>
    <property type="evidence" value="ECO:0007669"/>
    <property type="project" value="InterPro"/>
</dbReference>
<dbReference type="SUPFAM" id="SSF53756">
    <property type="entry name" value="UDP-Glycosyltransferase/glycogen phosphorylase"/>
    <property type="match status" value="1"/>
</dbReference>
<evidence type="ECO:0000313" key="4">
    <source>
        <dbReference type="Proteomes" id="UP000006073"/>
    </source>
</evidence>
<dbReference type="Proteomes" id="UP000006073">
    <property type="component" value="Unassembled WGS sequence"/>
</dbReference>
<dbReference type="AlphaFoldDB" id="S2DQA6"/>
<dbReference type="STRING" id="1189612.A33Q_4111"/>
<dbReference type="PANTHER" id="PTHR46401">
    <property type="entry name" value="GLYCOSYLTRANSFERASE WBBK-RELATED"/>
    <property type="match status" value="1"/>
</dbReference>
<protein>
    <submittedName>
        <fullName evidence="3">Glycosyl transferase, group 1</fullName>
    </submittedName>
</protein>
<dbReference type="CDD" id="cd03809">
    <property type="entry name" value="GT4_MtfB-like"/>
    <property type="match status" value="1"/>
</dbReference>
<reference evidence="3 4" key="1">
    <citation type="journal article" date="2013" name="Genome Announc.">
        <title>Draft Genome Sequence of Indibacter alkaliphilus Strain LW1T, Isolated from Lonar Lake, a Haloalkaline Lake in the Buldana District of Maharashtra, India.</title>
        <authorList>
            <person name="Singh A."/>
            <person name="Kumar Jangir P."/>
            <person name="Sharma R."/>
            <person name="Singh A."/>
            <person name="Kumar Pinnaka A."/>
            <person name="Shivaji S."/>
        </authorList>
    </citation>
    <scope>NUCLEOTIDE SEQUENCE [LARGE SCALE GENOMIC DNA]</scope>
    <source>
        <strain evidence="4">CCUG 57479 / KCTC 22604 / LW1</strain>
    </source>
</reference>
<gene>
    <name evidence="3" type="ORF">A33Q_4111</name>
</gene>
<dbReference type="PANTHER" id="PTHR46401:SF2">
    <property type="entry name" value="GLYCOSYLTRANSFERASE WBBK-RELATED"/>
    <property type="match status" value="1"/>
</dbReference>
<name>S2DQA6_INDAL</name>
<organism evidence="3 4">
    <name type="scientific">Indibacter alkaliphilus (strain CCUG 57479 / KCTC 22604 / LW1)</name>
    <dbReference type="NCBI Taxonomy" id="1189612"/>
    <lineage>
        <taxon>Bacteria</taxon>
        <taxon>Pseudomonadati</taxon>
        <taxon>Bacteroidota</taxon>
        <taxon>Cytophagia</taxon>
        <taxon>Cytophagales</taxon>
        <taxon>Cyclobacteriaceae</taxon>
    </lineage>
</organism>
<comment type="caution">
    <text evidence="3">The sequence shown here is derived from an EMBL/GenBank/DDBJ whole genome shotgun (WGS) entry which is preliminary data.</text>
</comment>
<evidence type="ECO:0000256" key="1">
    <source>
        <dbReference type="ARBA" id="ARBA00022679"/>
    </source>
</evidence>
<feature type="domain" description="Glycosyl transferase family 1" evidence="2">
    <location>
        <begin position="171"/>
        <end position="323"/>
    </location>
</feature>
<keyword evidence="1 3" id="KW-0808">Transferase</keyword>